<dbReference type="AlphaFoldDB" id="A0A165YMR8"/>
<keyword evidence="3" id="KW-1185">Reference proteome</keyword>
<dbReference type="OrthoDB" id="2985014at2759"/>
<dbReference type="STRING" id="1314776.A0A165YMR8"/>
<evidence type="ECO:0000313" key="2">
    <source>
        <dbReference type="EMBL" id="KZT33415.1"/>
    </source>
</evidence>
<organism evidence="2 3">
    <name type="scientific">Sistotremastrum suecicum HHB10207 ss-3</name>
    <dbReference type="NCBI Taxonomy" id="1314776"/>
    <lineage>
        <taxon>Eukaryota</taxon>
        <taxon>Fungi</taxon>
        <taxon>Dikarya</taxon>
        <taxon>Basidiomycota</taxon>
        <taxon>Agaricomycotina</taxon>
        <taxon>Agaricomycetes</taxon>
        <taxon>Sistotremastrales</taxon>
        <taxon>Sistotremastraceae</taxon>
        <taxon>Sistotremastrum</taxon>
    </lineage>
</organism>
<proteinExistence type="predicted"/>
<evidence type="ECO:0000256" key="1">
    <source>
        <dbReference type="SAM" id="Phobius"/>
    </source>
</evidence>
<dbReference type="EMBL" id="KV428243">
    <property type="protein sequence ID" value="KZT33415.1"/>
    <property type="molecule type" value="Genomic_DNA"/>
</dbReference>
<accession>A0A165YMR8</accession>
<feature type="non-terminal residue" evidence="2">
    <location>
        <position position="1"/>
    </location>
</feature>
<keyword evidence="1" id="KW-1133">Transmembrane helix</keyword>
<keyword evidence="1" id="KW-0812">Transmembrane</keyword>
<gene>
    <name evidence="2" type="ORF">SISSUDRAFT_993072</name>
</gene>
<reference evidence="2 3" key="1">
    <citation type="journal article" date="2016" name="Mol. Biol. Evol.">
        <title>Comparative Genomics of Early-Diverging Mushroom-Forming Fungi Provides Insights into the Origins of Lignocellulose Decay Capabilities.</title>
        <authorList>
            <person name="Nagy L.G."/>
            <person name="Riley R."/>
            <person name="Tritt A."/>
            <person name="Adam C."/>
            <person name="Daum C."/>
            <person name="Floudas D."/>
            <person name="Sun H."/>
            <person name="Yadav J.S."/>
            <person name="Pangilinan J."/>
            <person name="Larsson K.H."/>
            <person name="Matsuura K."/>
            <person name="Barry K."/>
            <person name="Labutti K."/>
            <person name="Kuo R."/>
            <person name="Ohm R.A."/>
            <person name="Bhattacharya S.S."/>
            <person name="Shirouzu T."/>
            <person name="Yoshinaga Y."/>
            <person name="Martin F.M."/>
            <person name="Grigoriev I.V."/>
            <person name="Hibbett D.S."/>
        </authorList>
    </citation>
    <scope>NUCLEOTIDE SEQUENCE [LARGE SCALE GENOMIC DNA]</scope>
    <source>
        <strain evidence="2 3">HHB10207 ss-3</strain>
    </source>
</reference>
<sequence>HNFAGQYKGYLAMGLHIGIENFSGAMFSNVYRSKDAPRYIFGRTVYIPFPSVSHSVPLLFCVLLCCYVLRSRYNDR</sequence>
<keyword evidence="1" id="KW-0472">Membrane</keyword>
<dbReference type="Proteomes" id="UP000076798">
    <property type="component" value="Unassembled WGS sequence"/>
</dbReference>
<feature type="transmembrane region" description="Helical" evidence="1">
    <location>
        <begin position="45"/>
        <end position="69"/>
    </location>
</feature>
<evidence type="ECO:0000313" key="3">
    <source>
        <dbReference type="Proteomes" id="UP000076798"/>
    </source>
</evidence>
<protein>
    <submittedName>
        <fullName evidence="2">Uncharacterized protein</fullName>
    </submittedName>
</protein>
<name>A0A165YMR8_9AGAM</name>